<protein>
    <recommendedName>
        <fullName evidence="3">beta-galactosidase</fullName>
        <ecNumber evidence="3">3.2.1.23</ecNumber>
    </recommendedName>
    <alternativeName>
        <fullName evidence="6">Lactase</fullName>
    </alternativeName>
</protein>
<name>C1MLE0_MICPC</name>
<dbReference type="AlphaFoldDB" id="C1MLE0"/>
<dbReference type="InterPro" id="IPR011013">
    <property type="entry name" value="Gal_mutarotase_sf_dom"/>
</dbReference>
<keyword evidence="4 8" id="KW-0378">Hydrolase</keyword>
<dbReference type="InterPro" id="IPR014718">
    <property type="entry name" value="GH-type_carb-bd"/>
</dbReference>
<dbReference type="InterPro" id="IPR004199">
    <property type="entry name" value="B-gal_small/dom_5"/>
</dbReference>
<dbReference type="InterPro" id="IPR006101">
    <property type="entry name" value="Glyco_hydro_2"/>
</dbReference>
<dbReference type="InterPro" id="IPR017853">
    <property type="entry name" value="GH"/>
</dbReference>
<dbReference type="Pfam" id="PF02836">
    <property type="entry name" value="Glyco_hydro_2_C"/>
    <property type="match status" value="1"/>
</dbReference>
<organism evidence="9">
    <name type="scientific">Micromonas pusilla (strain CCMP1545)</name>
    <name type="common">Picoplanktonic green alga</name>
    <dbReference type="NCBI Taxonomy" id="564608"/>
    <lineage>
        <taxon>Eukaryota</taxon>
        <taxon>Viridiplantae</taxon>
        <taxon>Chlorophyta</taxon>
        <taxon>Mamiellophyceae</taxon>
        <taxon>Mamiellales</taxon>
        <taxon>Mamiellaceae</taxon>
        <taxon>Micromonas</taxon>
    </lineage>
</organism>
<feature type="domain" description="Beta galactosidase small chain/" evidence="7">
    <location>
        <begin position="709"/>
        <end position="1007"/>
    </location>
</feature>
<keyword evidence="5" id="KW-0326">Glycosidase</keyword>
<evidence type="ECO:0000256" key="5">
    <source>
        <dbReference type="ARBA" id="ARBA00023295"/>
    </source>
</evidence>
<dbReference type="KEGG" id="mpp:MICPUCDRAFT_70834"/>
<dbReference type="eggNOG" id="KOG2024">
    <property type="taxonomic scope" value="Eukaryota"/>
</dbReference>
<sequence length="1036" mass="115961">MFYPFPLDPPRARRQNPTGCYRQTFELPVSWISDDRRVFVVFEGVDSAFYCWINGKFVGYSQDSRLPAEFDVTEYLLPGTNLLAAQVMRWSDGSYLEDQDHWWLSGIHRDVVLYVKEPTFIADYVVSTNVPEGSVGSALVVADVFVHEAVTADVSLPSDVDLDVQLYDANRKLVADATTDSSDLELCDPGEVHGQPFEKSPPYFIRKVSVKLEIPTAHLWTAETPYLYTLVMRTLSPLGRSIDQNGPKMKVISDVEACRVGVRTVKIFGQRLRVNQEPIIIQGVNRHEHCPKHGKAVTKQSMLQDVIMMKRYNFNAVRTSHYPNHPRFYDLCDEHGLYVCDEANMETHGFNVGLHPTPFLSNDPRWRLAHIARVARMIQRDRNHASIIMWSLGNEAGCGGGQHAMATWARLNDSTRPLHYESGGSRTTCTDIICPMYARVRTCEYMAAETCAQGRPVILCEYSHAMGNSNGNVNKYWDCFRKEGAVQGGFVWDWVDQGLDSVSHDGQRFWAYGGDFGDQPNDAQFCINGLVFPDRRPHPATEELKFLMRPVTFHLTMSSETTPYSDVDVYVRNWLNFSTLNGLQTSWTIMADSGTMLSAGDLSLPVIPAGCVLNFPWLSYFPKLSELALAALRCYHSSRIAPLRELYLELRTIIQRPTSWCDGGHEVACTQLTLPMPFGGFLPGPKIMKSLPTKFPTLRVHESSEGLLQVQSAAGMDLTFYLTGKLNGTVRSAFDRGLPILVGGPVPCFWRAPTDNDRGGEDISYCSRWRRAGMDRLRMVSYLFLQVLDSELVSSPSGSIRMSATYRFNSGGDNCDDTSGISAELTHVVHTTGSVSVFMTINASRSLPPLPRVGLQMCSPNSMRRIEWFGRGPNECYPDRKTAAMMGRYVTSVDDMHVPYIIPGENSGRSDVSWMALRCATSASNLGKYDAATAATLPEKLHSWTLGPGAVHTHELDVLDNVKESFVHVHIDHVHMGVGGDDSWTPSVHPEFTIQTGREMTFGITIVALPREGDPFEVYQHLQRQGLLQDGYSDCH</sequence>
<evidence type="ECO:0000256" key="1">
    <source>
        <dbReference type="ARBA" id="ARBA00001412"/>
    </source>
</evidence>
<dbReference type="GeneID" id="9682027"/>
<gene>
    <name evidence="8" type="ORF">MICPUCDRAFT_70834</name>
</gene>
<dbReference type="GO" id="GO:0005990">
    <property type="term" value="P:lactose catabolic process"/>
    <property type="evidence" value="ECO:0007669"/>
    <property type="project" value="TreeGrafter"/>
</dbReference>
<reference evidence="8 9" key="1">
    <citation type="journal article" date="2009" name="Science">
        <title>Green evolution and dynamic adaptations revealed by genomes of the marine picoeukaryotes Micromonas.</title>
        <authorList>
            <person name="Worden A.Z."/>
            <person name="Lee J.H."/>
            <person name="Mock T."/>
            <person name="Rouze P."/>
            <person name="Simmons M.P."/>
            <person name="Aerts A.L."/>
            <person name="Allen A.E."/>
            <person name="Cuvelier M.L."/>
            <person name="Derelle E."/>
            <person name="Everett M.V."/>
            <person name="Foulon E."/>
            <person name="Grimwood J."/>
            <person name="Gundlach H."/>
            <person name="Henrissat B."/>
            <person name="Napoli C."/>
            <person name="McDonald S.M."/>
            <person name="Parker M.S."/>
            <person name="Rombauts S."/>
            <person name="Salamov A."/>
            <person name="Von Dassow P."/>
            <person name="Badger J.H."/>
            <person name="Coutinho P.M."/>
            <person name="Demir E."/>
            <person name="Dubchak I."/>
            <person name="Gentemann C."/>
            <person name="Eikrem W."/>
            <person name="Gready J.E."/>
            <person name="John U."/>
            <person name="Lanier W."/>
            <person name="Lindquist E.A."/>
            <person name="Lucas S."/>
            <person name="Mayer K.F."/>
            <person name="Moreau H."/>
            <person name="Not F."/>
            <person name="Otillar R."/>
            <person name="Panaud O."/>
            <person name="Pangilinan J."/>
            <person name="Paulsen I."/>
            <person name="Piegu B."/>
            <person name="Poliakov A."/>
            <person name="Robbens S."/>
            <person name="Schmutz J."/>
            <person name="Toulza E."/>
            <person name="Wyss T."/>
            <person name="Zelensky A."/>
            <person name="Zhou K."/>
            <person name="Armbrust E.V."/>
            <person name="Bhattacharya D."/>
            <person name="Goodenough U.W."/>
            <person name="Van de Peer Y."/>
            <person name="Grigoriev I.V."/>
        </authorList>
    </citation>
    <scope>NUCLEOTIDE SEQUENCE [LARGE SCALE GENOMIC DNA]</scope>
    <source>
        <strain evidence="8 9">CCMP1545</strain>
    </source>
</reference>
<dbReference type="Gene3D" id="2.60.120.260">
    <property type="entry name" value="Galactose-binding domain-like"/>
    <property type="match status" value="1"/>
</dbReference>
<accession>C1MLE0</accession>
<dbReference type="PANTHER" id="PTHR46323">
    <property type="entry name" value="BETA-GALACTOSIDASE"/>
    <property type="match status" value="1"/>
</dbReference>
<comment type="catalytic activity">
    <reaction evidence="1">
        <text>Hydrolysis of terminal non-reducing beta-D-galactose residues in beta-D-galactosides.</text>
        <dbReference type="EC" id="3.2.1.23"/>
    </reaction>
</comment>
<dbReference type="InterPro" id="IPR006102">
    <property type="entry name" value="Ig-like_GH2"/>
</dbReference>
<dbReference type="InterPro" id="IPR032312">
    <property type="entry name" value="LacZ_4"/>
</dbReference>
<dbReference type="GO" id="GO:0009341">
    <property type="term" value="C:beta-galactosidase complex"/>
    <property type="evidence" value="ECO:0007669"/>
    <property type="project" value="InterPro"/>
</dbReference>
<dbReference type="GO" id="GO:0030246">
    <property type="term" value="F:carbohydrate binding"/>
    <property type="evidence" value="ECO:0007669"/>
    <property type="project" value="InterPro"/>
</dbReference>
<comment type="similarity">
    <text evidence="2">Belongs to the glycosyl hydrolase 2 family.</text>
</comment>
<evidence type="ECO:0000313" key="9">
    <source>
        <dbReference type="Proteomes" id="UP000001876"/>
    </source>
</evidence>
<dbReference type="Gene3D" id="2.60.40.10">
    <property type="entry name" value="Immunoglobulins"/>
    <property type="match status" value="2"/>
</dbReference>
<dbReference type="InterPro" id="IPR008979">
    <property type="entry name" value="Galactose-bd-like_sf"/>
</dbReference>
<dbReference type="FunFam" id="3.20.20.80:FF:000018">
    <property type="entry name" value="Beta-galactosidase"/>
    <property type="match status" value="1"/>
</dbReference>
<evidence type="ECO:0000256" key="2">
    <source>
        <dbReference type="ARBA" id="ARBA00007401"/>
    </source>
</evidence>
<dbReference type="Pfam" id="PF16353">
    <property type="entry name" value="LacZ_4"/>
    <property type="match status" value="1"/>
</dbReference>
<dbReference type="InterPro" id="IPR013783">
    <property type="entry name" value="Ig-like_fold"/>
</dbReference>
<dbReference type="SUPFAM" id="SSF51445">
    <property type="entry name" value="(Trans)glycosidases"/>
    <property type="match status" value="1"/>
</dbReference>
<dbReference type="InterPro" id="IPR036156">
    <property type="entry name" value="Beta-gal/glucu_dom_sf"/>
</dbReference>
<dbReference type="PRINTS" id="PR00132">
    <property type="entry name" value="GLHYDRLASE2"/>
</dbReference>
<evidence type="ECO:0000256" key="6">
    <source>
        <dbReference type="ARBA" id="ARBA00032230"/>
    </source>
</evidence>
<dbReference type="Pfam" id="PF02837">
    <property type="entry name" value="Glyco_hydro_2_N"/>
    <property type="match status" value="1"/>
</dbReference>
<dbReference type="InterPro" id="IPR023232">
    <property type="entry name" value="Glyco_hydro_2_AS"/>
</dbReference>
<dbReference type="SUPFAM" id="SSF74650">
    <property type="entry name" value="Galactose mutarotase-like"/>
    <property type="match status" value="1"/>
</dbReference>
<dbReference type="RefSeq" id="XP_003056549.1">
    <property type="nucleotide sequence ID" value="XM_003056503.1"/>
</dbReference>
<dbReference type="OMA" id="WASAMLD"/>
<dbReference type="GO" id="GO:0004565">
    <property type="term" value="F:beta-galactosidase activity"/>
    <property type="evidence" value="ECO:0007669"/>
    <property type="project" value="UniProtKB-EC"/>
</dbReference>
<dbReference type="Proteomes" id="UP000001876">
    <property type="component" value="Unassembled WGS sequence"/>
</dbReference>
<dbReference type="InterPro" id="IPR006103">
    <property type="entry name" value="Glyco_hydro_2_cat"/>
</dbReference>
<dbReference type="Pfam" id="PF00703">
    <property type="entry name" value="Glyco_hydro_2"/>
    <property type="match status" value="1"/>
</dbReference>
<dbReference type="Gene3D" id="2.70.98.10">
    <property type="match status" value="1"/>
</dbReference>
<evidence type="ECO:0000256" key="4">
    <source>
        <dbReference type="ARBA" id="ARBA00022801"/>
    </source>
</evidence>
<dbReference type="InterPro" id="IPR006104">
    <property type="entry name" value="Glyco_hydro_2_N"/>
</dbReference>
<dbReference type="EC" id="3.2.1.23" evidence="3"/>
<dbReference type="OrthoDB" id="408320at2759"/>
<keyword evidence="9" id="KW-1185">Reference proteome</keyword>
<evidence type="ECO:0000259" key="7">
    <source>
        <dbReference type="SMART" id="SM01038"/>
    </source>
</evidence>
<dbReference type="EMBL" id="GG663736">
    <property type="protein sequence ID" value="EEH59925.1"/>
    <property type="molecule type" value="Genomic_DNA"/>
</dbReference>
<dbReference type="PROSITE" id="PS00608">
    <property type="entry name" value="GLYCOSYL_HYDROL_F2_2"/>
    <property type="match status" value="1"/>
</dbReference>
<dbReference type="STRING" id="564608.C1MLE0"/>
<dbReference type="SUPFAM" id="SSF49303">
    <property type="entry name" value="beta-Galactosidase/glucuronidase domain"/>
    <property type="match status" value="2"/>
</dbReference>
<dbReference type="SUPFAM" id="SSF49785">
    <property type="entry name" value="Galactose-binding domain-like"/>
    <property type="match status" value="1"/>
</dbReference>
<dbReference type="PANTHER" id="PTHR46323:SF2">
    <property type="entry name" value="BETA-GALACTOSIDASE"/>
    <property type="match status" value="1"/>
</dbReference>
<dbReference type="Pfam" id="PF02929">
    <property type="entry name" value="Bgal_small_N"/>
    <property type="match status" value="1"/>
</dbReference>
<dbReference type="InterPro" id="IPR050347">
    <property type="entry name" value="Bact_Beta-galactosidase"/>
</dbReference>
<proteinExistence type="inferred from homology"/>
<evidence type="ECO:0000313" key="8">
    <source>
        <dbReference type="EMBL" id="EEH59925.1"/>
    </source>
</evidence>
<evidence type="ECO:0000256" key="3">
    <source>
        <dbReference type="ARBA" id="ARBA00012756"/>
    </source>
</evidence>
<dbReference type="Gene3D" id="3.20.20.80">
    <property type="entry name" value="Glycosidases"/>
    <property type="match status" value="1"/>
</dbReference>
<dbReference type="SMART" id="SM01038">
    <property type="entry name" value="Bgal_small_N"/>
    <property type="match status" value="1"/>
</dbReference>